<dbReference type="EMBL" id="AP013042">
    <property type="protein sequence ID" value="BAS68182.1"/>
    <property type="molecule type" value="Genomic_DNA"/>
</dbReference>
<feature type="transmembrane region" description="Helical" evidence="1">
    <location>
        <begin position="6"/>
        <end position="26"/>
    </location>
</feature>
<keyword evidence="1" id="KW-0812">Transmembrane</keyword>
<evidence type="ECO:0000313" key="2">
    <source>
        <dbReference type="EMBL" id="BAS68182.1"/>
    </source>
</evidence>
<gene>
    <name evidence="2" type="ORF">BSEPE_1195</name>
</gene>
<dbReference type="GO" id="GO:0022900">
    <property type="term" value="P:electron transport chain"/>
    <property type="evidence" value="ECO:0007669"/>
    <property type="project" value="InterPro"/>
</dbReference>
<dbReference type="InterPro" id="IPR010980">
    <property type="entry name" value="Cyt_c/b562"/>
</dbReference>
<reference evidence="2 3" key="1">
    <citation type="journal article" date="2000" name="Mar. Ecol. Prog. Ser.">
        <title>Phylogenetic characterization of endosymbionts in three hydrothermal vent mussels: influence on host distributions.</title>
        <authorList>
            <person name="Fujiwara Y."/>
            <person name="Takai K."/>
            <person name="Uematsu K."/>
            <person name="Tsuchida S."/>
            <person name="Hunt J.C."/>
            <person name="Hashimoto J."/>
        </authorList>
    </citation>
    <scope>NUCLEOTIDE SEQUENCE [LARGE SCALE GENOMIC DNA]</scope>
    <source>
        <strain evidence="2 3">Myojin Knoll</strain>
    </source>
</reference>
<dbReference type="GO" id="GO:0009055">
    <property type="term" value="F:electron transfer activity"/>
    <property type="evidence" value="ECO:0007669"/>
    <property type="project" value="InterPro"/>
</dbReference>
<dbReference type="RefSeq" id="WP_066045147.1">
    <property type="nucleotide sequence ID" value="NZ_AP013042.1"/>
</dbReference>
<keyword evidence="1" id="KW-0472">Membrane</keyword>
<dbReference type="Proteomes" id="UP000067399">
    <property type="component" value="Chromosome"/>
</dbReference>
<evidence type="ECO:0008006" key="4">
    <source>
        <dbReference type="Google" id="ProtNLM"/>
    </source>
</evidence>
<dbReference type="SUPFAM" id="SSF47175">
    <property type="entry name" value="Cytochromes"/>
    <property type="match status" value="1"/>
</dbReference>
<dbReference type="STRING" id="1303921.BSEPE_1195"/>
<evidence type="ECO:0000256" key="1">
    <source>
        <dbReference type="SAM" id="Phobius"/>
    </source>
</evidence>
<accession>A0A0P0UT38</accession>
<reference evidence="2 3" key="2">
    <citation type="journal article" date="2016" name="ISME J.">
        <title>Heterogeneous composition of key metabolic gene clusters in a vent mussel symbiont population.</title>
        <authorList>
            <person name="Ikuta T."/>
            <person name="Takaki Y."/>
            <person name="Nagai Y."/>
            <person name="Shimamura S."/>
            <person name="Tsuda M."/>
            <person name="Kawagucci S."/>
            <person name="Aoki Y."/>
            <person name="Inoue K."/>
            <person name="Teruya M."/>
            <person name="Satou K."/>
            <person name="Teruya K."/>
            <person name="Shimoji M."/>
            <person name="Tamotsu H."/>
            <person name="Hirano T."/>
            <person name="Maruyama T."/>
            <person name="Yoshida T."/>
        </authorList>
    </citation>
    <scope>NUCLEOTIDE SEQUENCE [LARGE SCALE GENOMIC DNA]</scope>
    <source>
        <strain evidence="2 3">Myojin Knoll</strain>
    </source>
</reference>
<sequence length="155" mass="17093">MNNIKALWVIIVVLSTIVVGVGYQVVMGSTVRSADGRTAIVLTKDERNFVLGEMRGLLGHMQQLVTAAADKDIDKTIAIAKILTGDTKGEKQVSIIAKTPLHFKKITKNIHSQFAELYEDAMTKRDVDYSLKQVSVIMQNCIACHGAYTLVEDKE</sequence>
<dbReference type="KEGG" id="ebh:BSEPE_1195"/>
<proteinExistence type="predicted"/>
<dbReference type="GO" id="GO:0005506">
    <property type="term" value="F:iron ion binding"/>
    <property type="evidence" value="ECO:0007669"/>
    <property type="project" value="InterPro"/>
</dbReference>
<organism evidence="2 3">
    <name type="scientific">endosymbiont of Bathymodiolus septemdierum str. Myojin knoll</name>
    <dbReference type="NCBI Taxonomy" id="1303921"/>
    <lineage>
        <taxon>Bacteria</taxon>
        <taxon>Pseudomonadati</taxon>
        <taxon>Pseudomonadota</taxon>
        <taxon>Gammaproteobacteria</taxon>
        <taxon>sulfur-oxidizing symbionts</taxon>
    </lineage>
</organism>
<dbReference type="AlphaFoldDB" id="A0A0P0UT38"/>
<keyword evidence="1" id="KW-1133">Transmembrane helix</keyword>
<protein>
    <recommendedName>
        <fullName evidence="4">Cytochrome c</fullName>
    </recommendedName>
</protein>
<name>A0A0P0UT38_9GAMM</name>
<evidence type="ECO:0000313" key="3">
    <source>
        <dbReference type="Proteomes" id="UP000067399"/>
    </source>
</evidence>
<dbReference type="OrthoDB" id="1150802at2"/>
<keyword evidence="3" id="KW-1185">Reference proteome</keyword>
<dbReference type="GO" id="GO:0020037">
    <property type="term" value="F:heme binding"/>
    <property type="evidence" value="ECO:0007669"/>
    <property type="project" value="InterPro"/>
</dbReference>